<dbReference type="EMBL" id="CAUOFW020004447">
    <property type="protein sequence ID" value="CAK9165699.1"/>
    <property type="molecule type" value="Genomic_DNA"/>
</dbReference>
<organism evidence="2 3">
    <name type="scientific">Ilex paraguariensis</name>
    <name type="common">yerba mate</name>
    <dbReference type="NCBI Taxonomy" id="185542"/>
    <lineage>
        <taxon>Eukaryota</taxon>
        <taxon>Viridiplantae</taxon>
        <taxon>Streptophyta</taxon>
        <taxon>Embryophyta</taxon>
        <taxon>Tracheophyta</taxon>
        <taxon>Spermatophyta</taxon>
        <taxon>Magnoliopsida</taxon>
        <taxon>eudicotyledons</taxon>
        <taxon>Gunneridae</taxon>
        <taxon>Pentapetalae</taxon>
        <taxon>asterids</taxon>
        <taxon>campanulids</taxon>
        <taxon>Aquifoliales</taxon>
        <taxon>Aquifoliaceae</taxon>
        <taxon>Ilex</taxon>
    </lineage>
</organism>
<name>A0ABC8T8S5_9AQUA</name>
<dbReference type="AlphaFoldDB" id="A0ABC8T8S5"/>
<sequence>MGNANGREDGANGVVGDDPDGRSNGESGQRDNYAPNWHAPGRVVSSDSMANTPPASPGRSRSPLLFAPQIVI</sequence>
<gene>
    <name evidence="2" type="ORF">ILEXP_LOCUS34872</name>
</gene>
<reference evidence="2 3" key="1">
    <citation type="submission" date="2024-02" db="EMBL/GenBank/DDBJ databases">
        <authorList>
            <person name="Vignale AGUSTIN F."/>
            <person name="Sosa J E."/>
            <person name="Modenutti C."/>
        </authorList>
    </citation>
    <scope>NUCLEOTIDE SEQUENCE [LARGE SCALE GENOMIC DNA]</scope>
</reference>
<feature type="compositionally biased region" description="Basic and acidic residues" evidence="1">
    <location>
        <begin position="1"/>
        <end position="10"/>
    </location>
</feature>
<evidence type="ECO:0000313" key="3">
    <source>
        <dbReference type="Proteomes" id="UP001642360"/>
    </source>
</evidence>
<feature type="region of interest" description="Disordered" evidence="1">
    <location>
        <begin position="1"/>
        <end position="72"/>
    </location>
</feature>
<proteinExistence type="predicted"/>
<evidence type="ECO:0000256" key="1">
    <source>
        <dbReference type="SAM" id="MobiDB-lite"/>
    </source>
</evidence>
<accession>A0ABC8T8S5</accession>
<keyword evidence="3" id="KW-1185">Reference proteome</keyword>
<evidence type="ECO:0000313" key="2">
    <source>
        <dbReference type="EMBL" id="CAK9165699.1"/>
    </source>
</evidence>
<dbReference type="Proteomes" id="UP001642360">
    <property type="component" value="Unassembled WGS sequence"/>
</dbReference>
<protein>
    <submittedName>
        <fullName evidence="2">Uncharacterized protein</fullName>
    </submittedName>
</protein>
<comment type="caution">
    <text evidence="2">The sequence shown here is derived from an EMBL/GenBank/DDBJ whole genome shotgun (WGS) entry which is preliminary data.</text>
</comment>